<dbReference type="AlphaFoldDB" id="A0A914WD08"/>
<name>A0A914WD08_9BILA</name>
<evidence type="ECO:0000313" key="3">
    <source>
        <dbReference type="WBParaSite" id="PSAMB.scaffold376size54081.g5126.t1"/>
    </source>
</evidence>
<dbReference type="WBParaSite" id="PSAMB.scaffold376size54081.g5126.t1">
    <property type="protein sequence ID" value="PSAMB.scaffold376size54081.g5126.t1"/>
    <property type="gene ID" value="PSAMB.scaffold376size54081.g5126"/>
</dbReference>
<dbReference type="Proteomes" id="UP000887566">
    <property type="component" value="Unplaced"/>
</dbReference>
<feature type="compositionally biased region" description="Polar residues" evidence="1">
    <location>
        <begin position="165"/>
        <end position="190"/>
    </location>
</feature>
<organism evidence="2 3">
    <name type="scientific">Plectus sambesii</name>
    <dbReference type="NCBI Taxonomy" id="2011161"/>
    <lineage>
        <taxon>Eukaryota</taxon>
        <taxon>Metazoa</taxon>
        <taxon>Ecdysozoa</taxon>
        <taxon>Nematoda</taxon>
        <taxon>Chromadorea</taxon>
        <taxon>Plectida</taxon>
        <taxon>Plectina</taxon>
        <taxon>Plectoidea</taxon>
        <taxon>Plectidae</taxon>
        <taxon>Plectus</taxon>
    </lineage>
</organism>
<proteinExistence type="predicted"/>
<sequence>MIKFLRDVRSCINFCCYYMGQPHLCTTITFHPDIYKCLMYDCEDENDCATKTNETGQLAYPNFPTTTTPYIPTTTMTTTTTTTSTTTTTTVKPTTKRTTAQSTTIEATTSTANTTVATTTAEIATTTETTTTQANVTEMNTTTSSTASSVSSSTSTESLPTSGTPNSSATETIAMENTTSSTITPTNLRGNVNGHGNCRSSRDRSIEHKPMEYDYRIDDYRRRSRDNIQLFHFNVN</sequence>
<keyword evidence="2" id="KW-1185">Reference proteome</keyword>
<accession>A0A914WD08</accession>
<reference evidence="3" key="1">
    <citation type="submission" date="2022-11" db="UniProtKB">
        <authorList>
            <consortium name="WormBaseParasite"/>
        </authorList>
    </citation>
    <scope>IDENTIFICATION</scope>
</reference>
<protein>
    <submittedName>
        <fullName evidence="3">Uncharacterized protein</fullName>
    </submittedName>
</protein>
<feature type="compositionally biased region" description="Low complexity" evidence="1">
    <location>
        <begin position="139"/>
        <end position="164"/>
    </location>
</feature>
<feature type="region of interest" description="Disordered" evidence="1">
    <location>
        <begin position="69"/>
        <end position="104"/>
    </location>
</feature>
<feature type="region of interest" description="Disordered" evidence="1">
    <location>
        <begin position="139"/>
        <end position="205"/>
    </location>
</feature>
<evidence type="ECO:0000256" key="1">
    <source>
        <dbReference type="SAM" id="MobiDB-lite"/>
    </source>
</evidence>
<evidence type="ECO:0000313" key="2">
    <source>
        <dbReference type="Proteomes" id="UP000887566"/>
    </source>
</evidence>